<protein>
    <submittedName>
        <fullName evidence="1">Mariner Mos1 transposase</fullName>
    </submittedName>
</protein>
<accession>A0A4C1ZAT0</accession>
<organism evidence="1 2">
    <name type="scientific">Eumeta variegata</name>
    <name type="common">Bagworm moth</name>
    <name type="synonym">Eumeta japonica</name>
    <dbReference type="NCBI Taxonomy" id="151549"/>
    <lineage>
        <taxon>Eukaryota</taxon>
        <taxon>Metazoa</taxon>
        <taxon>Ecdysozoa</taxon>
        <taxon>Arthropoda</taxon>
        <taxon>Hexapoda</taxon>
        <taxon>Insecta</taxon>
        <taxon>Pterygota</taxon>
        <taxon>Neoptera</taxon>
        <taxon>Endopterygota</taxon>
        <taxon>Lepidoptera</taxon>
        <taxon>Glossata</taxon>
        <taxon>Ditrysia</taxon>
        <taxon>Tineoidea</taxon>
        <taxon>Psychidae</taxon>
        <taxon>Oiketicinae</taxon>
        <taxon>Eumeta</taxon>
    </lineage>
</organism>
<dbReference type="OrthoDB" id="10258692at2759"/>
<dbReference type="PANTHER" id="PTHR46060">
    <property type="entry name" value="MARINER MOS1 TRANSPOSASE-LIKE PROTEIN"/>
    <property type="match status" value="1"/>
</dbReference>
<dbReference type="InterPro" id="IPR052709">
    <property type="entry name" value="Transposase-MT_Hybrid"/>
</dbReference>
<dbReference type="InterPro" id="IPR036397">
    <property type="entry name" value="RNaseH_sf"/>
</dbReference>
<dbReference type="Gene3D" id="3.30.420.10">
    <property type="entry name" value="Ribonuclease H-like superfamily/Ribonuclease H"/>
    <property type="match status" value="1"/>
</dbReference>
<name>A0A4C1ZAT0_EUMVA</name>
<dbReference type="PANTHER" id="PTHR46060:SF1">
    <property type="entry name" value="MARINER MOS1 TRANSPOSASE-LIKE PROTEIN"/>
    <property type="match status" value="1"/>
</dbReference>
<dbReference type="EMBL" id="BGZK01001634">
    <property type="protein sequence ID" value="GBP83717.1"/>
    <property type="molecule type" value="Genomic_DNA"/>
</dbReference>
<evidence type="ECO:0000313" key="1">
    <source>
        <dbReference type="EMBL" id="GBP83717.1"/>
    </source>
</evidence>
<dbReference type="Gene3D" id="1.10.10.10">
    <property type="entry name" value="Winged helix-like DNA-binding domain superfamily/Winged helix DNA-binding domain"/>
    <property type="match status" value="1"/>
</dbReference>
<reference evidence="1 2" key="1">
    <citation type="journal article" date="2019" name="Commun. Biol.">
        <title>The bagworm genome reveals a unique fibroin gene that provides high tensile strength.</title>
        <authorList>
            <person name="Kono N."/>
            <person name="Nakamura H."/>
            <person name="Ohtoshi R."/>
            <person name="Tomita M."/>
            <person name="Numata K."/>
            <person name="Arakawa K."/>
        </authorList>
    </citation>
    <scope>NUCLEOTIDE SEQUENCE [LARGE SCALE GENOMIC DNA]</scope>
</reference>
<dbReference type="AlphaFoldDB" id="A0A4C1ZAT0"/>
<dbReference type="InterPro" id="IPR036388">
    <property type="entry name" value="WH-like_DNA-bd_sf"/>
</dbReference>
<dbReference type="GO" id="GO:0003676">
    <property type="term" value="F:nucleic acid binding"/>
    <property type="evidence" value="ECO:0007669"/>
    <property type="project" value="InterPro"/>
</dbReference>
<dbReference type="Proteomes" id="UP000299102">
    <property type="component" value="Unassembled WGS sequence"/>
</dbReference>
<keyword evidence="2" id="KW-1185">Reference proteome</keyword>
<proteinExistence type="predicted"/>
<sequence length="259" mass="29544">MDTGNLRRITGTLSASWAGIQHLGREEWAVGGGREIIDEAWGDGGIRVSRPPKLSLTGRNPTRQRSTLAAGSAGRRVLAKYYERRLPQEYIAAHYLTGVCAPRRVFHFCKGEKKGFKTTPVSDYNRDIRKLKELKEFEDTSLNITAGSFSDSLQEDEDRSGRPKIYEEAELEELLKEDSSQTQNELALTLGVTQQAVSHRLKSLGMIHKQEQRFTSYEDTKNWVDSWTTSKVKEFFRLGIRILPKRWKKVVASDAQYFD</sequence>
<evidence type="ECO:0000313" key="2">
    <source>
        <dbReference type="Proteomes" id="UP000299102"/>
    </source>
</evidence>
<comment type="caution">
    <text evidence="1">The sequence shown here is derived from an EMBL/GenBank/DDBJ whole genome shotgun (WGS) entry which is preliminary data.</text>
</comment>
<gene>
    <name evidence="1" type="ORF">EVAR_61654_1</name>
</gene>